<dbReference type="EMBL" id="SPUK01000003">
    <property type="protein sequence ID" value="TQV98607.1"/>
    <property type="molecule type" value="Genomic_DNA"/>
</dbReference>
<evidence type="ECO:0000256" key="12">
    <source>
        <dbReference type="PIRSR" id="PIRSR602403-1"/>
    </source>
</evidence>
<keyword evidence="6 12" id="KW-0479">Metal-binding</keyword>
<evidence type="ECO:0000256" key="2">
    <source>
        <dbReference type="ARBA" id="ARBA00004370"/>
    </source>
</evidence>
<evidence type="ECO:0000256" key="10">
    <source>
        <dbReference type="ARBA" id="ARBA00023033"/>
    </source>
</evidence>
<feature type="transmembrane region" description="Helical" evidence="14">
    <location>
        <begin position="30"/>
        <end position="48"/>
    </location>
</feature>
<evidence type="ECO:0000313" key="15">
    <source>
        <dbReference type="EMBL" id="TQV98607.1"/>
    </source>
</evidence>
<keyword evidence="10 13" id="KW-0503">Monooxygenase</keyword>
<dbReference type="InterPro" id="IPR001128">
    <property type="entry name" value="Cyt_P450"/>
</dbReference>
<keyword evidence="9 12" id="KW-0408">Iron</keyword>
<dbReference type="CDD" id="cd11061">
    <property type="entry name" value="CYP67-like"/>
    <property type="match status" value="1"/>
</dbReference>
<evidence type="ECO:0000313" key="16">
    <source>
        <dbReference type="Proteomes" id="UP000315783"/>
    </source>
</evidence>
<evidence type="ECO:0000256" key="14">
    <source>
        <dbReference type="SAM" id="Phobius"/>
    </source>
</evidence>
<protein>
    <submittedName>
        <fullName evidence="15">Cytochrome P450 oxidoreductase</fullName>
    </submittedName>
</protein>
<dbReference type="GO" id="GO:0016020">
    <property type="term" value="C:membrane"/>
    <property type="evidence" value="ECO:0007669"/>
    <property type="project" value="UniProtKB-SubCell"/>
</dbReference>
<proteinExistence type="inferred from homology"/>
<dbReference type="InterPro" id="IPR017972">
    <property type="entry name" value="Cyt_P450_CS"/>
</dbReference>
<evidence type="ECO:0000256" key="6">
    <source>
        <dbReference type="ARBA" id="ARBA00022723"/>
    </source>
</evidence>
<dbReference type="Pfam" id="PF00067">
    <property type="entry name" value="p450"/>
    <property type="match status" value="1"/>
</dbReference>
<dbReference type="PRINTS" id="PR00465">
    <property type="entry name" value="EP450IV"/>
</dbReference>
<dbReference type="PANTHER" id="PTHR24305:SF112">
    <property type="entry name" value="L-ORNITHINE-N5-MONOOXYGENASE (EUROFUNG)"/>
    <property type="match status" value="1"/>
</dbReference>
<comment type="similarity">
    <text evidence="3 13">Belongs to the cytochrome P450 family.</text>
</comment>
<dbReference type="SUPFAM" id="SSF48264">
    <property type="entry name" value="Cytochrome P450"/>
    <property type="match status" value="1"/>
</dbReference>
<reference evidence="15 16" key="1">
    <citation type="journal article" date="2019" name="Appl. Microbiol. Biotechnol.">
        <title>Genome sequence of Isaria javanica and comparative genome analysis insights into family S53 peptidase evolution in fungal entomopathogens.</title>
        <authorList>
            <person name="Lin R."/>
            <person name="Zhang X."/>
            <person name="Xin B."/>
            <person name="Zou M."/>
            <person name="Gao Y."/>
            <person name="Qin F."/>
            <person name="Hu Q."/>
            <person name="Xie B."/>
            <person name="Cheng X."/>
        </authorList>
    </citation>
    <scope>NUCLEOTIDE SEQUENCE [LARGE SCALE GENOMIC DNA]</scope>
    <source>
        <strain evidence="15 16">IJ1G</strain>
    </source>
</reference>
<keyword evidence="4 12" id="KW-0349">Heme</keyword>
<dbReference type="GO" id="GO:0004497">
    <property type="term" value="F:monooxygenase activity"/>
    <property type="evidence" value="ECO:0007669"/>
    <property type="project" value="UniProtKB-KW"/>
</dbReference>
<keyword evidence="5 14" id="KW-0812">Transmembrane</keyword>
<dbReference type="STRING" id="43265.A0A545VA46"/>
<dbReference type="InterPro" id="IPR002403">
    <property type="entry name" value="Cyt_P450_E_grp-IV"/>
</dbReference>
<comment type="caution">
    <text evidence="15">The sequence shown here is derived from an EMBL/GenBank/DDBJ whole genome shotgun (WGS) entry which is preliminary data.</text>
</comment>
<dbReference type="InterPro" id="IPR050121">
    <property type="entry name" value="Cytochrome_P450_monoxygenase"/>
</dbReference>
<dbReference type="PROSITE" id="PS00086">
    <property type="entry name" value="CYTOCHROME_P450"/>
    <property type="match status" value="1"/>
</dbReference>
<dbReference type="GO" id="GO:0005506">
    <property type="term" value="F:iron ion binding"/>
    <property type="evidence" value="ECO:0007669"/>
    <property type="project" value="InterPro"/>
</dbReference>
<evidence type="ECO:0000256" key="8">
    <source>
        <dbReference type="ARBA" id="ARBA00023002"/>
    </source>
</evidence>
<evidence type="ECO:0000256" key="9">
    <source>
        <dbReference type="ARBA" id="ARBA00023004"/>
    </source>
</evidence>
<gene>
    <name evidence="15" type="ORF">IF1G_02687</name>
</gene>
<accession>A0A545VA46</accession>
<dbReference type="PRINTS" id="PR00385">
    <property type="entry name" value="P450"/>
</dbReference>
<feature type="binding site" description="axial binding residue" evidence="12">
    <location>
        <position position="482"/>
    </location>
    <ligand>
        <name>heme</name>
        <dbReference type="ChEBI" id="CHEBI:30413"/>
    </ligand>
    <ligandPart>
        <name>Fe</name>
        <dbReference type="ChEBI" id="CHEBI:18248"/>
    </ligandPart>
</feature>
<dbReference type="GO" id="GO:0020037">
    <property type="term" value="F:heme binding"/>
    <property type="evidence" value="ECO:0007669"/>
    <property type="project" value="InterPro"/>
</dbReference>
<evidence type="ECO:0000256" key="7">
    <source>
        <dbReference type="ARBA" id="ARBA00022989"/>
    </source>
</evidence>
<evidence type="ECO:0000256" key="3">
    <source>
        <dbReference type="ARBA" id="ARBA00010617"/>
    </source>
</evidence>
<evidence type="ECO:0000256" key="4">
    <source>
        <dbReference type="ARBA" id="ARBA00022617"/>
    </source>
</evidence>
<dbReference type="Gene3D" id="1.10.630.10">
    <property type="entry name" value="Cytochrome P450"/>
    <property type="match status" value="1"/>
</dbReference>
<comment type="cofactor">
    <cofactor evidence="1 12">
        <name>heme</name>
        <dbReference type="ChEBI" id="CHEBI:30413"/>
    </cofactor>
</comment>
<dbReference type="Proteomes" id="UP000315783">
    <property type="component" value="Unassembled WGS sequence"/>
</dbReference>
<evidence type="ECO:0000256" key="11">
    <source>
        <dbReference type="ARBA" id="ARBA00023136"/>
    </source>
</evidence>
<dbReference type="OrthoDB" id="6692864at2759"/>
<name>A0A545VA46_9HYPO</name>
<dbReference type="PANTHER" id="PTHR24305">
    <property type="entry name" value="CYTOCHROME P450"/>
    <property type="match status" value="1"/>
</dbReference>
<comment type="subcellular location">
    <subcellularLocation>
        <location evidence="2">Membrane</location>
    </subcellularLocation>
</comment>
<sequence>MNHHLLAFLAGTPLHLLVFSRGEWDCYARPIIIASVLLDLASAAVLHAKAPADSWWTCLGTCTTLGLAAMAGLWTSMLVYRAYFHALCRYPGPFAARLSNLHLSYLSRRLRLYEELQQLHDQYGDIVRLGPSTLFIRKPEAVQAVYGPKSKCYKGPWYEQSKPLTSLHTNRDEVAYGRQRRSWERGLNSAALRDYEPIVTKATQNLLDKIKASNGQAFDGSKWFSFFSFEIMGWMAFDQSWDVLTTGKPTYCMELITQSLKLIGILAHIPWFFVLMKQIPGLGATFKIFRKWLRSRLDEQIEKPRGSSRTLFAAIMNDYPDSNELTAKQRMLLEGDMFLILVAGSDTVAMSLQALFYELSINQDAQTKLREEVDAYFAEHDRPEPVLLAKLDHLQACINEAMRLWPPVMSGMQRTTPPEGLQVGDAFIPGNIHVQVPTYLIHRSEGAFSRPNDFVPERWTTKPELIVDRSAYYPFSVGRHSCPGKQFALVELRQAAVEILRRYTVELAPGFTSKDFEDGLKDHFNMEASRLDFAFTAR</sequence>
<keyword evidence="11 14" id="KW-0472">Membrane</keyword>
<dbReference type="GO" id="GO:0016705">
    <property type="term" value="F:oxidoreductase activity, acting on paired donors, with incorporation or reduction of molecular oxygen"/>
    <property type="evidence" value="ECO:0007669"/>
    <property type="project" value="InterPro"/>
</dbReference>
<keyword evidence="8 13" id="KW-0560">Oxidoreductase</keyword>
<evidence type="ECO:0000256" key="5">
    <source>
        <dbReference type="ARBA" id="ARBA00022692"/>
    </source>
</evidence>
<feature type="transmembrane region" description="Helical" evidence="14">
    <location>
        <begin position="55"/>
        <end position="80"/>
    </location>
</feature>
<evidence type="ECO:0000256" key="13">
    <source>
        <dbReference type="RuleBase" id="RU000461"/>
    </source>
</evidence>
<dbReference type="AlphaFoldDB" id="A0A545VA46"/>
<dbReference type="InterPro" id="IPR036396">
    <property type="entry name" value="Cyt_P450_sf"/>
</dbReference>
<evidence type="ECO:0000256" key="1">
    <source>
        <dbReference type="ARBA" id="ARBA00001971"/>
    </source>
</evidence>
<keyword evidence="16" id="KW-1185">Reference proteome</keyword>
<keyword evidence="7 14" id="KW-1133">Transmembrane helix</keyword>
<organism evidence="15 16">
    <name type="scientific">Cordyceps javanica</name>
    <dbReference type="NCBI Taxonomy" id="43265"/>
    <lineage>
        <taxon>Eukaryota</taxon>
        <taxon>Fungi</taxon>
        <taxon>Dikarya</taxon>
        <taxon>Ascomycota</taxon>
        <taxon>Pezizomycotina</taxon>
        <taxon>Sordariomycetes</taxon>
        <taxon>Hypocreomycetidae</taxon>
        <taxon>Hypocreales</taxon>
        <taxon>Cordycipitaceae</taxon>
        <taxon>Cordyceps</taxon>
    </lineage>
</organism>